<keyword evidence="1" id="KW-0804">Transcription</keyword>
<evidence type="ECO:0000256" key="1">
    <source>
        <dbReference type="RuleBase" id="RU364144"/>
    </source>
</evidence>
<evidence type="ECO:0000256" key="2">
    <source>
        <dbReference type="SAM" id="MobiDB-lite"/>
    </source>
</evidence>
<feature type="region of interest" description="Disordered" evidence="2">
    <location>
        <begin position="172"/>
        <end position="210"/>
    </location>
</feature>
<organism evidence="3 4">
    <name type="scientific">Meristemomyces frigidus</name>
    <dbReference type="NCBI Taxonomy" id="1508187"/>
    <lineage>
        <taxon>Eukaryota</taxon>
        <taxon>Fungi</taxon>
        <taxon>Dikarya</taxon>
        <taxon>Ascomycota</taxon>
        <taxon>Pezizomycotina</taxon>
        <taxon>Dothideomycetes</taxon>
        <taxon>Dothideomycetidae</taxon>
        <taxon>Mycosphaerellales</taxon>
        <taxon>Teratosphaeriaceae</taxon>
        <taxon>Meristemomyces</taxon>
    </lineage>
</organism>
<protein>
    <recommendedName>
        <fullName evidence="1">Mediator of RNA polymerase II transcription subunit 8</fullName>
    </recommendedName>
    <alternativeName>
        <fullName evidence="1">Mediator complex subunit 8</fullName>
    </alternativeName>
</protein>
<keyword evidence="1" id="KW-0539">Nucleus</keyword>
<keyword evidence="1" id="KW-0805">Transcription regulation</keyword>
<sequence length="232" mass="26108">MALGQEEIRTLDQLRRRLVELAQTLQISRTGLLQSDPLPTWQELKLEQDFLVRRISAVQQALNENSDFFTAAHAYPLSTFPGQSREGFLGSILQKKLEIAPREWVAKYSKSFSNQEEPDSLAIEDYESLWQWAAGSNDEFLAEFRSADHFDDDYTIAEREMGIASVKTGLRRKLDDGDSDSDGDEEMEDVVDSDDAAPDGSAVVEPGIDQKLPPVRLETILRFISSGKLLPQ</sequence>
<dbReference type="GO" id="GO:0003712">
    <property type="term" value="F:transcription coregulator activity"/>
    <property type="evidence" value="ECO:0007669"/>
    <property type="project" value="InterPro"/>
</dbReference>
<proteinExistence type="inferred from homology"/>
<dbReference type="GO" id="GO:0006357">
    <property type="term" value="P:regulation of transcription by RNA polymerase II"/>
    <property type="evidence" value="ECO:0007669"/>
    <property type="project" value="InterPro"/>
</dbReference>
<comment type="subunit">
    <text evidence="1">Component of the Mediator complex.</text>
</comment>
<dbReference type="Pfam" id="PF10232">
    <property type="entry name" value="Med8"/>
    <property type="match status" value="1"/>
</dbReference>
<dbReference type="EMBL" id="JAVRRL010000022">
    <property type="protein sequence ID" value="KAK5113623.1"/>
    <property type="molecule type" value="Genomic_DNA"/>
</dbReference>
<evidence type="ECO:0000313" key="4">
    <source>
        <dbReference type="Proteomes" id="UP001310890"/>
    </source>
</evidence>
<dbReference type="GO" id="GO:0016592">
    <property type="term" value="C:mediator complex"/>
    <property type="evidence" value="ECO:0007669"/>
    <property type="project" value="InterPro"/>
</dbReference>
<keyword evidence="1" id="KW-0010">Activator</keyword>
<dbReference type="AlphaFoldDB" id="A0AAN7TGB1"/>
<accession>A0AAN7TGB1</accession>
<reference evidence="3" key="1">
    <citation type="submission" date="2023-08" db="EMBL/GenBank/DDBJ databases">
        <title>Black Yeasts Isolated from many extreme environments.</title>
        <authorList>
            <person name="Coleine C."/>
            <person name="Stajich J.E."/>
            <person name="Selbmann L."/>
        </authorList>
    </citation>
    <scope>NUCLEOTIDE SEQUENCE</scope>
    <source>
        <strain evidence="3">CCFEE 5401</strain>
    </source>
</reference>
<feature type="compositionally biased region" description="Acidic residues" evidence="2">
    <location>
        <begin position="177"/>
        <end position="197"/>
    </location>
</feature>
<comment type="function">
    <text evidence="1">Component of the Mediator complex, a coactivator involved in the regulated transcription of nearly all RNA polymerase II-dependent genes. Mediator functions as a bridge to convey information from gene-specific regulatory proteins to the basal RNA polymerase II transcription machinery. Mediator is recruited to promoters by direct interactions with regulatory proteins and serves as a scaffold for the assembly of a functional preinitiation complex with RNA polymerase II and the general transcription factors.</text>
</comment>
<dbReference type="InterPro" id="IPR019364">
    <property type="entry name" value="Mediatior_Med8_fun/met"/>
</dbReference>
<comment type="caution">
    <text evidence="3">The sequence shown here is derived from an EMBL/GenBank/DDBJ whole genome shotgun (WGS) entry which is preliminary data.</text>
</comment>
<gene>
    <name evidence="1" type="primary">MED8</name>
    <name evidence="3" type="ORF">LTR62_003250</name>
</gene>
<dbReference type="Proteomes" id="UP001310890">
    <property type="component" value="Unassembled WGS sequence"/>
</dbReference>
<evidence type="ECO:0000313" key="3">
    <source>
        <dbReference type="EMBL" id="KAK5113623.1"/>
    </source>
</evidence>
<name>A0AAN7TGB1_9PEZI</name>
<comment type="similarity">
    <text evidence="1">Belongs to the Mediator complex subunit 8 family.</text>
</comment>
<comment type="subcellular location">
    <subcellularLocation>
        <location evidence="1">Nucleus</location>
    </subcellularLocation>
</comment>